<dbReference type="InterPro" id="IPR009003">
    <property type="entry name" value="Peptidase_S1_PA"/>
</dbReference>
<feature type="chain" id="PRO_5003901511" description="Serine protease" evidence="1">
    <location>
        <begin position="24"/>
        <end position="660"/>
    </location>
</feature>
<dbReference type="STRING" id="1121922.GCA_000428905_01569"/>
<dbReference type="SUPFAM" id="SSF50494">
    <property type="entry name" value="Trypsin-like serine proteases"/>
    <property type="match status" value="1"/>
</dbReference>
<comment type="caution">
    <text evidence="2">The sequence shown here is derived from an EMBL/GenBank/DDBJ whole genome shotgun (WGS) entry which is preliminary data.</text>
</comment>
<dbReference type="Pfam" id="PF13365">
    <property type="entry name" value="Trypsin_2"/>
    <property type="match status" value="1"/>
</dbReference>
<accession>K6YVC8</accession>
<name>K6YVC8_9ALTE</name>
<dbReference type="GO" id="GO:0004252">
    <property type="term" value="F:serine-type endopeptidase activity"/>
    <property type="evidence" value="ECO:0007669"/>
    <property type="project" value="InterPro"/>
</dbReference>
<protein>
    <recommendedName>
        <fullName evidence="4">Serine protease</fullName>
    </recommendedName>
</protein>
<dbReference type="InterPro" id="IPR001940">
    <property type="entry name" value="Peptidase_S1C"/>
</dbReference>
<evidence type="ECO:0000256" key="1">
    <source>
        <dbReference type="SAM" id="SignalP"/>
    </source>
</evidence>
<dbReference type="OrthoDB" id="212300at2"/>
<sequence length="660" mass="75205">MRNMSTLLISLALAISFSFAAVAQEEYSSSQIKKYKNGIFEVVTLKLEDKTVYKEAFPHKLIPFHLRNDKYHSLGTAFLIQDNTFVSAAHVFNIGYKSQLSDNFALRDSKGNIFKITNVEKYSNYRDLIQFSVAGDTSPYHEFKIADAYEEGDVIYAAGNAHGEGVIFRKGTLTSFTYEPIDGKWKNIRFSAAASPGNSGGPLLNLAGKVVGIVTMKSSSENLNYAFPIKEFMEFSSERAEFFESQMGEVESTKTLIYSWDFKADLPKEIMALRKIAEKSFYDRFESGRTEFVAKYETDIFPKHENIQKYLMNQSNSENFSIIDINGNGEWLLFEPGEQKEVKIDNKQSMWFSSNDKMIGGYQFFMEKPVDTSLQAFIKNKKNILDTFLTSVKWNMTIAATPVYITSYGEPVYEDNYEDNYGRFWQVAAWHDQYTDRGIMIYCLPTPQGIVCDFITTSTSWLEMQKKNYRINLPRIMLSYTAKLGEWEEFLQLPKEMIPTFLQDAKLDVSEDSVEFDVGAFSGTMKKMKLSVDSNFYVAVEISPENTDKLVVGHISFKPNLYEDGVYSISKLYDLKNNASDSYSDFWQKFTTGTSPYNFEVINEGKTINKYMNLGANGKSPKIVGKRKDDRGYLATCTLQSDVELAEFTSACDAFINGLH</sequence>
<dbReference type="RefSeq" id="WP_006009735.1">
    <property type="nucleotide sequence ID" value="NZ_BAEQ01000016.1"/>
</dbReference>
<reference evidence="3" key="1">
    <citation type="journal article" date="2014" name="Environ. Microbiol.">
        <title>Comparative genomics of the marine bacterial genus Glaciecola reveals the high degree of genomic diversity and genomic characteristic for cold adaptation.</title>
        <authorList>
            <person name="Qin Q.L."/>
            <person name="Xie B.B."/>
            <person name="Yu Y."/>
            <person name="Shu Y.L."/>
            <person name="Rong J.C."/>
            <person name="Zhang Y.J."/>
            <person name="Zhao D.L."/>
            <person name="Chen X.L."/>
            <person name="Zhang X.Y."/>
            <person name="Chen B."/>
            <person name="Zhou B.C."/>
            <person name="Zhang Y.Z."/>
        </authorList>
    </citation>
    <scope>NUCLEOTIDE SEQUENCE [LARGE SCALE GENOMIC DNA]</scope>
    <source>
        <strain evidence="3">ACAM 615</strain>
    </source>
</reference>
<organism evidence="2 3">
    <name type="scientific">Brumicola pallidula DSM 14239 = ACAM 615</name>
    <dbReference type="NCBI Taxonomy" id="1121922"/>
    <lineage>
        <taxon>Bacteria</taxon>
        <taxon>Pseudomonadati</taxon>
        <taxon>Pseudomonadota</taxon>
        <taxon>Gammaproteobacteria</taxon>
        <taxon>Alteromonadales</taxon>
        <taxon>Alteromonadaceae</taxon>
        <taxon>Brumicola</taxon>
    </lineage>
</organism>
<evidence type="ECO:0000313" key="2">
    <source>
        <dbReference type="EMBL" id="GAC27931.1"/>
    </source>
</evidence>
<dbReference type="PRINTS" id="PR00834">
    <property type="entry name" value="PROTEASES2C"/>
</dbReference>
<dbReference type="AlphaFoldDB" id="K6YVC8"/>
<proteinExistence type="predicted"/>
<keyword evidence="1" id="KW-0732">Signal</keyword>
<keyword evidence="3" id="KW-1185">Reference proteome</keyword>
<dbReference type="Gene3D" id="2.40.10.120">
    <property type="match status" value="1"/>
</dbReference>
<gene>
    <name evidence="2" type="ORF">GPAL_1052</name>
</gene>
<dbReference type="EMBL" id="BAEQ01000016">
    <property type="protein sequence ID" value="GAC27931.1"/>
    <property type="molecule type" value="Genomic_DNA"/>
</dbReference>
<dbReference type="Proteomes" id="UP000006251">
    <property type="component" value="Unassembled WGS sequence"/>
</dbReference>
<feature type="signal peptide" evidence="1">
    <location>
        <begin position="1"/>
        <end position="23"/>
    </location>
</feature>
<dbReference type="GO" id="GO:0006508">
    <property type="term" value="P:proteolysis"/>
    <property type="evidence" value="ECO:0007669"/>
    <property type="project" value="InterPro"/>
</dbReference>
<evidence type="ECO:0000313" key="3">
    <source>
        <dbReference type="Proteomes" id="UP000006251"/>
    </source>
</evidence>
<evidence type="ECO:0008006" key="4">
    <source>
        <dbReference type="Google" id="ProtNLM"/>
    </source>
</evidence>